<dbReference type="PANTHER" id="PTHR14611:SF6">
    <property type="entry name" value="TECTONIC-2"/>
    <property type="match status" value="1"/>
</dbReference>
<reference evidence="1 2" key="1">
    <citation type="submission" date="2019-07" db="EMBL/GenBank/DDBJ databases">
        <title>Annotation for the trematode Paragonimus westermani.</title>
        <authorList>
            <person name="Choi Y.-J."/>
        </authorList>
    </citation>
    <scope>NUCLEOTIDE SEQUENCE [LARGE SCALE GENOMIC DNA]</scope>
    <source>
        <strain evidence="1">180907_Pwestermani</strain>
    </source>
</reference>
<proteinExistence type="predicted"/>
<evidence type="ECO:0008006" key="3">
    <source>
        <dbReference type="Google" id="ProtNLM"/>
    </source>
</evidence>
<dbReference type="OrthoDB" id="9282501at2759"/>
<gene>
    <name evidence="1" type="ORF">P879_03404</name>
</gene>
<organism evidence="1 2">
    <name type="scientific">Paragonimus westermani</name>
    <dbReference type="NCBI Taxonomy" id="34504"/>
    <lineage>
        <taxon>Eukaryota</taxon>
        <taxon>Metazoa</taxon>
        <taxon>Spiralia</taxon>
        <taxon>Lophotrochozoa</taxon>
        <taxon>Platyhelminthes</taxon>
        <taxon>Trematoda</taxon>
        <taxon>Digenea</taxon>
        <taxon>Plagiorchiida</taxon>
        <taxon>Troglotremata</taxon>
        <taxon>Troglotrematidae</taxon>
        <taxon>Paragonimus</taxon>
    </lineage>
</organism>
<sequence>MGFFDQICMFDNVTLLTTCVPIGNASSSSAFLSKTPCSWSDGYELAPAISLANGLCGNIVLRVDYRFLWTSGSVMGAEADVYLSDIPTNSTRTYNQMFRVTFTNQRTSTAQTQQGFRSSGRFGYDLDAPLITGTVENSTADNFTVSVGQTDTRVPGIVKPGPDYLCGNAGREPFRFRSNAVGACRVNLNLSDFENCVRLRSLLVSQLNQYVPDSVVAVYGTPSTTASEDWVMVQRESAEINYTSALENSVGTCERVPSGVLMDVFYAPQGKAQGQPIWQIIGAHVSYVYSTWTLRSKPTAEDSEVNLTAPSAASQAFYITISVAYTQVSTDWSDAIVRSPNASERRTLDIANERACQSDGCWREIFYAWNGYGELLSLDQGGLTRTSYEVAAALTIGAITVTLMVVTRAFF</sequence>
<dbReference type="GO" id="GO:0060271">
    <property type="term" value="P:cilium assembly"/>
    <property type="evidence" value="ECO:0007669"/>
    <property type="project" value="TreeGrafter"/>
</dbReference>
<evidence type="ECO:0000313" key="1">
    <source>
        <dbReference type="EMBL" id="KAF8567250.1"/>
    </source>
</evidence>
<keyword evidence="2" id="KW-1185">Reference proteome</keyword>
<dbReference type="InterPro" id="IPR040354">
    <property type="entry name" value="TCTN1-3"/>
</dbReference>
<dbReference type="Proteomes" id="UP000699462">
    <property type="component" value="Unassembled WGS sequence"/>
</dbReference>
<dbReference type="PANTHER" id="PTHR14611">
    <property type="entry name" value="TECTONIC FAMILY MEMBER"/>
    <property type="match status" value="1"/>
</dbReference>
<dbReference type="AlphaFoldDB" id="A0A8T0DHV3"/>
<accession>A0A8T0DHV3</accession>
<evidence type="ECO:0000313" key="2">
    <source>
        <dbReference type="Proteomes" id="UP000699462"/>
    </source>
</evidence>
<protein>
    <recommendedName>
        <fullName evidence="3">Tectonic domain-containing protein</fullName>
    </recommendedName>
</protein>
<name>A0A8T0DHV3_9TREM</name>
<dbReference type="EMBL" id="JTDF01004067">
    <property type="protein sequence ID" value="KAF8567250.1"/>
    <property type="molecule type" value="Genomic_DNA"/>
</dbReference>
<comment type="caution">
    <text evidence="1">The sequence shown here is derived from an EMBL/GenBank/DDBJ whole genome shotgun (WGS) entry which is preliminary data.</text>
</comment>